<dbReference type="EMBL" id="WAAU01000024">
    <property type="protein sequence ID" value="KAB1155271.1"/>
    <property type="molecule type" value="Genomic_DNA"/>
</dbReference>
<dbReference type="RefSeq" id="WP_150900380.1">
    <property type="nucleotide sequence ID" value="NZ_WAAU01000024.1"/>
</dbReference>
<feature type="transmembrane region" description="Helical" evidence="1">
    <location>
        <begin position="7"/>
        <end position="36"/>
    </location>
</feature>
<sequence>MRKWKTIIALFLLILAVLFEWNWFWAFFIIMGLVNVLSSKKIHFVEEVSLEESPRLYWTMVIIWSFLALFSILNYLDILT</sequence>
<dbReference type="Proteomes" id="UP000467305">
    <property type="component" value="Unassembled WGS sequence"/>
</dbReference>
<organism evidence="2 3">
    <name type="scientific">Tenacibaculum aiptasiae</name>
    <dbReference type="NCBI Taxonomy" id="426481"/>
    <lineage>
        <taxon>Bacteria</taxon>
        <taxon>Pseudomonadati</taxon>
        <taxon>Bacteroidota</taxon>
        <taxon>Flavobacteriia</taxon>
        <taxon>Flavobacteriales</taxon>
        <taxon>Flavobacteriaceae</taxon>
        <taxon>Tenacibaculum</taxon>
    </lineage>
</organism>
<keyword evidence="1" id="KW-0472">Membrane</keyword>
<keyword evidence="3" id="KW-1185">Reference proteome</keyword>
<evidence type="ECO:0008006" key="4">
    <source>
        <dbReference type="Google" id="ProtNLM"/>
    </source>
</evidence>
<evidence type="ECO:0000313" key="2">
    <source>
        <dbReference type="EMBL" id="KAB1155271.1"/>
    </source>
</evidence>
<evidence type="ECO:0000256" key="1">
    <source>
        <dbReference type="SAM" id="Phobius"/>
    </source>
</evidence>
<proteinExistence type="predicted"/>
<accession>A0A7J5ACH8</accession>
<reference evidence="2 3" key="1">
    <citation type="submission" date="2019-09" db="EMBL/GenBank/DDBJ databases">
        <authorList>
            <person name="Cao W.R."/>
        </authorList>
    </citation>
    <scope>NUCLEOTIDE SEQUENCE [LARGE SCALE GENOMIC DNA]</scope>
    <source>
        <strain evidence="3">a4</strain>
    </source>
</reference>
<comment type="caution">
    <text evidence="2">The sequence shown here is derived from an EMBL/GenBank/DDBJ whole genome shotgun (WGS) entry which is preliminary data.</text>
</comment>
<dbReference type="AlphaFoldDB" id="A0A7J5ACH8"/>
<dbReference type="OrthoDB" id="7869902at2"/>
<gene>
    <name evidence="2" type="ORF">F7018_12410</name>
</gene>
<name>A0A7J5ACH8_9FLAO</name>
<keyword evidence="1" id="KW-1133">Transmembrane helix</keyword>
<evidence type="ECO:0000313" key="3">
    <source>
        <dbReference type="Proteomes" id="UP000467305"/>
    </source>
</evidence>
<keyword evidence="1" id="KW-0812">Transmembrane</keyword>
<feature type="transmembrane region" description="Helical" evidence="1">
    <location>
        <begin position="56"/>
        <end position="76"/>
    </location>
</feature>
<protein>
    <recommendedName>
        <fullName evidence="4">Phosphatidate cytidylyltransferase</fullName>
    </recommendedName>
</protein>